<dbReference type="Proteomes" id="UP000008744">
    <property type="component" value="Unassembled WGS sequence"/>
</dbReference>
<accession>B4GST7</accession>
<sequence>MPLQWGPGGCDCGSRCSQSIQVDMRLTHLDAQRVVRLRRSSCNCGGARPRPRPIPIPSPWNAFHCIWTKLIASD</sequence>
<proteinExistence type="predicted"/>
<keyword evidence="2" id="KW-1185">Reference proteome</keyword>
<dbReference type="HOGENOM" id="CLU_2690427_0_0_1"/>
<evidence type="ECO:0000313" key="1">
    <source>
        <dbReference type="EMBL" id="EDW25446.1"/>
    </source>
</evidence>
<protein>
    <submittedName>
        <fullName evidence="1">GL26598</fullName>
    </submittedName>
</protein>
<name>B4GST7_DROPE</name>
<organism evidence="2">
    <name type="scientific">Drosophila persimilis</name>
    <name type="common">Fruit fly</name>
    <dbReference type="NCBI Taxonomy" id="7234"/>
    <lineage>
        <taxon>Eukaryota</taxon>
        <taxon>Metazoa</taxon>
        <taxon>Ecdysozoa</taxon>
        <taxon>Arthropoda</taxon>
        <taxon>Hexapoda</taxon>
        <taxon>Insecta</taxon>
        <taxon>Pterygota</taxon>
        <taxon>Neoptera</taxon>
        <taxon>Endopterygota</taxon>
        <taxon>Diptera</taxon>
        <taxon>Brachycera</taxon>
        <taxon>Muscomorpha</taxon>
        <taxon>Ephydroidea</taxon>
        <taxon>Drosophilidae</taxon>
        <taxon>Drosophila</taxon>
        <taxon>Sophophora</taxon>
    </lineage>
</organism>
<dbReference type="AlphaFoldDB" id="B4GST7"/>
<reference evidence="1 2" key="1">
    <citation type="journal article" date="2007" name="Nature">
        <title>Evolution of genes and genomes on the Drosophila phylogeny.</title>
        <authorList>
            <consortium name="Drosophila 12 Genomes Consortium"/>
            <person name="Clark A.G."/>
            <person name="Eisen M.B."/>
            <person name="Smith D.R."/>
            <person name="Bergman C.M."/>
            <person name="Oliver B."/>
            <person name="Markow T.A."/>
            <person name="Kaufman T.C."/>
            <person name="Kellis M."/>
            <person name="Gelbart W."/>
            <person name="Iyer V.N."/>
            <person name="Pollard D.A."/>
            <person name="Sackton T.B."/>
            <person name="Larracuente A.M."/>
            <person name="Singh N.D."/>
            <person name="Abad J.P."/>
            <person name="Abt D.N."/>
            <person name="Adryan B."/>
            <person name="Aguade M."/>
            <person name="Akashi H."/>
            <person name="Anderson W.W."/>
            <person name="Aquadro C.F."/>
            <person name="Ardell D.H."/>
            <person name="Arguello R."/>
            <person name="Artieri C.G."/>
            <person name="Barbash D.A."/>
            <person name="Barker D."/>
            <person name="Barsanti P."/>
            <person name="Batterham P."/>
            <person name="Batzoglou S."/>
            <person name="Begun D."/>
            <person name="Bhutkar A."/>
            <person name="Blanco E."/>
            <person name="Bosak S.A."/>
            <person name="Bradley R.K."/>
            <person name="Brand A.D."/>
            <person name="Brent M.R."/>
            <person name="Brooks A.N."/>
            <person name="Brown R.H."/>
            <person name="Butlin R.K."/>
            <person name="Caggese C."/>
            <person name="Calvi B.R."/>
            <person name="Bernardo de Carvalho A."/>
            <person name="Caspi A."/>
            <person name="Castrezana S."/>
            <person name="Celniker S.E."/>
            <person name="Chang J.L."/>
            <person name="Chapple C."/>
            <person name="Chatterji S."/>
            <person name="Chinwalla A."/>
            <person name="Civetta A."/>
            <person name="Clifton S.W."/>
            <person name="Comeron J.M."/>
            <person name="Costello J.C."/>
            <person name="Coyne J.A."/>
            <person name="Daub J."/>
            <person name="David R.G."/>
            <person name="Delcher A.L."/>
            <person name="Delehaunty K."/>
            <person name="Do C.B."/>
            <person name="Ebling H."/>
            <person name="Edwards K."/>
            <person name="Eickbush T."/>
            <person name="Evans J.D."/>
            <person name="Filipski A."/>
            <person name="Findeiss S."/>
            <person name="Freyhult E."/>
            <person name="Fulton L."/>
            <person name="Fulton R."/>
            <person name="Garcia A.C."/>
            <person name="Gardiner A."/>
            <person name="Garfield D.A."/>
            <person name="Garvin B.E."/>
            <person name="Gibson G."/>
            <person name="Gilbert D."/>
            <person name="Gnerre S."/>
            <person name="Godfrey J."/>
            <person name="Good R."/>
            <person name="Gotea V."/>
            <person name="Gravely B."/>
            <person name="Greenberg A.J."/>
            <person name="Griffiths-Jones S."/>
            <person name="Gross S."/>
            <person name="Guigo R."/>
            <person name="Gustafson E.A."/>
            <person name="Haerty W."/>
            <person name="Hahn M.W."/>
            <person name="Halligan D.L."/>
            <person name="Halpern A.L."/>
            <person name="Halter G.M."/>
            <person name="Han M.V."/>
            <person name="Heger A."/>
            <person name="Hillier L."/>
            <person name="Hinrichs A.S."/>
            <person name="Holmes I."/>
            <person name="Hoskins R.A."/>
            <person name="Hubisz M.J."/>
            <person name="Hultmark D."/>
            <person name="Huntley M.A."/>
            <person name="Jaffe D.B."/>
            <person name="Jagadeeshan S."/>
            <person name="Jeck W.R."/>
            <person name="Johnson J."/>
            <person name="Jones C.D."/>
            <person name="Jordan W.C."/>
            <person name="Karpen G.H."/>
            <person name="Kataoka E."/>
            <person name="Keightley P.D."/>
            <person name="Kheradpour P."/>
            <person name="Kirkness E.F."/>
            <person name="Koerich L.B."/>
            <person name="Kristiansen K."/>
            <person name="Kudrna D."/>
            <person name="Kulathinal R.J."/>
            <person name="Kumar S."/>
            <person name="Kwok R."/>
            <person name="Lander E."/>
            <person name="Langley C.H."/>
            <person name="Lapoint R."/>
            <person name="Lazzaro B.P."/>
            <person name="Lee S.J."/>
            <person name="Levesque L."/>
            <person name="Li R."/>
            <person name="Lin C.F."/>
            <person name="Lin M.F."/>
            <person name="Lindblad-Toh K."/>
            <person name="Llopart A."/>
            <person name="Long M."/>
            <person name="Low L."/>
            <person name="Lozovsky E."/>
            <person name="Lu J."/>
            <person name="Luo M."/>
            <person name="Machado C.A."/>
            <person name="Makalowski W."/>
            <person name="Marzo M."/>
            <person name="Matsuda M."/>
            <person name="Matzkin L."/>
            <person name="McAllister B."/>
            <person name="McBride C.S."/>
            <person name="McKernan B."/>
            <person name="McKernan K."/>
            <person name="Mendez-Lago M."/>
            <person name="Minx P."/>
            <person name="Mollenhauer M.U."/>
            <person name="Montooth K."/>
            <person name="Mount S.M."/>
            <person name="Mu X."/>
            <person name="Myers E."/>
            <person name="Negre B."/>
            <person name="Newfeld S."/>
            <person name="Nielsen R."/>
            <person name="Noor M.A."/>
            <person name="O'Grady P."/>
            <person name="Pachter L."/>
            <person name="Papaceit M."/>
            <person name="Parisi M.J."/>
            <person name="Parisi M."/>
            <person name="Parts L."/>
            <person name="Pedersen J.S."/>
            <person name="Pesole G."/>
            <person name="Phillippy A.M."/>
            <person name="Ponting C.P."/>
            <person name="Pop M."/>
            <person name="Porcelli D."/>
            <person name="Powell J.R."/>
            <person name="Prohaska S."/>
            <person name="Pruitt K."/>
            <person name="Puig M."/>
            <person name="Quesneville H."/>
            <person name="Ram K.R."/>
            <person name="Rand D."/>
            <person name="Rasmussen M.D."/>
            <person name="Reed L.K."/>
            <person name="Reenan R."/>
            <person name="Reily A."/>
            <person name="Remington K.A."/>
            <person name="Rieger T.T."/>
            <person name="Ritchie M.G."/>
            <person name="Robin C."/>
            <person name="Rogers Y.H."/>
            <person name="Rohde C."/>
            <person name="Rozas J."/>
            <person name="Rubenfield M.J."/>
            <person name="Ruiz A."/>
            <person name="Russo S."/>
            <person name="Salzberg S.L."/>
            <person name="Sanchez-Gracia A."/>
            <person name="Saranga D.J."/>
            <person name="Sato H."/>
            <person name="Schaeffer S.W."/>
            <person name="Schatz M.C."/>
            <person name="Schlenke T."/>
            <person name="Schwartz R."/>
            <person name="Segarra C."/>
            <person name="Singh R.S."/>
            <person name="Sirot L."/>
            <person name="Sirota M."/>
            <person name="Sisneros N.B."/>
            <person name="Smith C.D."/>
            <person name="Smith T.F."/>
            <person name="Spieth J."/>
            <person name="Stage D.E."/>
            <person name="Stark A."/>
            <person name="Stephan W."/>
            <person name="Strausberg R.L."/>
            <person name="Strempel S."/>
            <person name="Sturgill D."/>
            <person name="Sutton G."/>
            <person name="Sutton G.G."/>
            <person name="Tao W."/>
            <person name="Teichmann S."/>
            <person name="Tobari Y.N."/>
            <person name="Tomimura Y."/>
            <person name="Tsolas J.M."/>
            <person name="Valente V.L."/>
            <person name="Venter E."/>
            <person name="Venter J.C."/>
            <person name="Vicario S."/>
            <person name="Vieira F.G."/>
            <person name="Vilella A.J."/>
            <person name="Villasante A."/>
            <person name="Walenz B."/>
            <person name="Wang J."/>
            <person name="Wasserman M."/>
            <person name="Watts T."/>
            <person name="Wilson D."/>
            <person name="Wilson R.K."/>
            <person name="Wing R.A."/>
            <person name="Wolfner M.F."/>
            <person name="Wong A."/>
            <person name="Wong G.K."/>
            <person name="Wu C.I."/>
            <person name="Wu G."/>
            <person name="Yamamoto D."/>
            <person name="Yang H.P."/>
            <person name="Yang S.P."/>
            <person name="Yorke J.A."/>
            <person name="Yoshida K."/>
            <person name="Zdobnov E."/>
            <person name="Zhang P."/>
            <person name="Zhang Y."/>
            <person name="Zimin A.V."/>
            <person name="Baldwin J."/>
            <person name="Abdouelleil A."/>
            <person name="Abdulkadir J."/>
            <person name="Abebe A."/>
            <person name="Abera B."/>
            <person name="Abreu J."/>
            <person name="Acer S.C."/>
            <person name="Aftuck L."/>
            <person name="Alexander A."/>
            <person name="An P."/>
            <person name="Anderson E."/>
            <person name="Anderson S."/>
            <person name="Arachi H."/>
            <person name="Azer M."/>
            <person name="Bachantsang P."/>
            <person name="Barry A."/>
            <person name="Bayul T."/>
            <person name="Berlin A."/>
            <person name="Bessette D."/>
            <person name="Bloom T."/>
            <person name="Blye J."/>
            <person name="Boguslavskiy L."/>
            <person name="Bonnet C."/>
            <person name="Boukhgalter B."/>
            <person name="Bourzgui I."/>
            <person name="Brown A."/>
            <person name="Cahill P."/>
            <person name="Channer S."/>
            <person name="Cheshatsang Y."/>
            <person name="Chuda L."/>
            <person name="Citroen M."/>
            <person name="Collymore A."/>
            <person name="Cooke P."/>
            <person name="Costello M."/>
            <person name="D'Aco K."/>
            <person name="Daza R."/>
            <person name="De Haan G."/>
            <person name="DeGray S."/>
            <person name="DeMaso C."/>
            <person name="Dhargay N."/>
            <person name="Dooley K."/>
            <person name="Dooley E."/>
            <person name="Doricent M."/>
            <person name="Dorje P."/>
            <person name="Dorjee K."/>
            <person name="Dupes A."/>
            <person name="Elong R."/>
            <person name="Falk J."/>
            <person name="Farina A."/>
            <person name="Faro S."/>
            <person name="Ferguson D."/>
            <person name="Fisher S."/>
            <person name="Foley C.D."/>
            <person name="Franke A."/>
            <person name="Friedrich D."/>
            <person name="Gadbois L."/>
            <person name="Gearin G."/>
            <person name="Gearin C.R."/>
            <person name="Giannoukos G."/>
            <person name="Goode T."/>
            <person name="Graham J."/>
            <person name="Grandbois E."/>
            <person name="Grewal S."/>
            <person name="Gyaltsen K."/>
            <person name="Hafez N."/>
            <person name="Hagos B."/>
            <person name="Hall J."/>
            <person name="Henson C."/>
            <person name="Hollinger A."/>
            <person name="Honan T."/>
            <person name="Huard M.D."/>
            <person name="Hughes L."/>
            <person name="Hurhula B."/>
            <person name="Husby M.E."/>
            <person name="Kamat A."/>
            <person name="Kanga B."/>
            <person name="Kashin S."/>
            <person name="Khazanovich D."/>
            <person name="Kisner P."/>
            <person name="Lance K."/>
            <person name="Lara M."/>
            <person name="Lee W."/>
            <person name="Lennon N."/>
            <person name="Letendre F."/>
            <person name="LeVine R."/>
            <person name="Lipovsky A."/>
            <person name="Liu X."/>
            <person name="Liu J."/>
            <person name="Liu S."/>
            <person name="Lokyitsang T."/>
            <person name="Lokyitsang Y."/>
            <person name="Lubonja R."/>
            <person name="Lui A."/>
            <person name="MacDonald P."/>
            <person name="Magnisalis V."/>
            <person name="Maru K."/>
            <person name="Matthews C."/>
            <person name="McCusker W."/>
            <person name="McDonough S."/>
            <person name="Mehta T."/>
            <person name="Meldrim J."/>
            <person name="Meneus L."/>
            <person name="Mihai O."/>
            <person name="Mihalev A."/>
            <person name="Mihova T."/>
            <person name="Mittelman R."/>
            <person name="Mlenga V."/>
            <person name="Montmayeur A."/>
            <person name="Mulrain L."/>
            <person name="Navidi A."/>
            <person name="Naylor J."/>
            <person name="Negash T."/>
            <person name="Nguyen T."/>
            <person name="Nguyen N."/>
            <person name="Nicol R."/>
            <person name="Norbu C."/>
            <person name="Norbu N."/>
            <person name="Novod N."/>
            <person name="O'Neill B."/>
            <person name="Osman S."/>
            <person name="Markiewicz E."/>
            <person name="Oyono O.L."/>
            <person name="Patti C."/>
            <person name="Phunkhang P."/>
            <person name="Pierre F."/>
            <person name="Priest M."/>
            <person name="Raghuraman S."/>
            <person name="Rege F."/>
            <person name="Reyes R."/>
            <person name="Rise C."/>
            <person name="Rogov P."/>
            <person name="Ross K."/>
            <person name="Ryan E."/>
            <person name="Settipalli S."/>
            <person name="Shea T."/>
            <person name="Sherpa N."/>
            <person name="Shi L."/>
            <person name="Shih D."/>
            <person name="Sparrow T."/>
            <person name="Spaulding J."/>
            <person name="Stalker J."/>
            <person name="Stange-Thomann N."/>
            <person name="Stavropoulos S."/>
            <person name="Stone C."/>
            <person name="Strader C."/>
            <person name="Tesfaye S."/>
            <person name="Thomson T."/>
            <person name="Thoulutsang Y."/>
            <person name="Thoulutsang D."/>
            <person name="Topham K."/>
            <person name="Topping I."/>
            <person name="Tsamla T."/>
            <person name="Vassiliev H."/>
            <person name="Vo A."/>
            <person name="Wangchuk T."/>
            <person name="Wangdi T."/>
            <person name="Weiand M."/>
            <person name="Wilkinson J."/>
            <person name="Wilson A."/>
            <person name="Yadav S."/>
            <person name="Young G."/>
            <person name="Yu Q."/>
            <person name="Zembek L."/>
            <person name="Zhong D."/>
            <person name="Zimmer A."/>
            <person name="Zwirko Z."/>
            <person name="Jaffe D.B."/>
            <person name="Alvarez P."/>
            <person name="Brockman W."/>
            <person name="Butler J."/>
            <person name="Chin C."/>
            <person name="Gnerre S."/>
            <person name="Grabherr M."/>
            <person name="Kleber M."/>
            <person name="Mauceli E."/>
            <person name="MacCallum I."/>
        </authorList>
    </citation>
    <scope>NUCLEOTIDE SEQUENCE [LARGE SCALE GENOMIC DNA]</scope>
    <source>
        <strain evidence="2">MSH-3 / Tucson 14011-0111.49</strain>
    </source>
</reference>
<dbReference type="EMBL" id="CH479189">
    <property type="protein sequence ID" value="EDW25446.1"/>
    <property type="molecule type" value="Genomic_DNA"/>
</dbReference>
<evidence type="ECO:0000313" key="2">
    <source>
        <dbReference type="Proteomes" id="UP000008744"/>
    </source>
</evidence>
<gene>
    <name evidence="1" type="primary">Dper\GL26598</name>
    <name evidence="1" type="ORF">Dper_GL26598</name>
</gene>